<keyword evidence="1" id="KW-1133">Transmembrane helix</keyword>
<keyword evidence="1" id="KW-0472">Membrane</keyword>
<proteinExistence type="predicted"/>
<organism evidence="2 3">
    <name type="scientific">Pseudomonas aeruginosa</name>
    <dbReference type="NCBI Taxonomy" id="287"/>
    <lineage>
        <taxon>Bacteria</taxon>
        <taxon>Pseudomonadati</taxon>
        <taxon>Pseudomonadota</taxon>
        <taxon>Gammaproteobacteria</taxon>
        <taxon>Pseudomonadales</taxon>
        <taxon>Pseudomonadaceae</taxon>
        <taxon>Pseudomonas</taxon>
    </lineage>
</organism>
<sequence>MLNEISLIVSFSAAIISGLSLAVSIYSTRQDRARIHTRSEIFYDATRGLEPAPSMRVIIVNAGRRPIIMTRFVIISEQGNWFTPLRELGAHELQEVVTEARPLIEKFVAQNTSIRLSEGDIFELIIHHDDDRILYSFFEDSQREAKDIQIEDVLGRRYWIKDAKKNISNLKSFFSNT</sequence>
<name>A0AAQ3R5T7_PSEAI</name>
<keyword evidence="1" id="KW-0812">Transmembrane</keyword>
<accession>A0AAQ3R5T7</accession>
<gene>
    <name evidence="2" type="ORF">L4V69_15945</name>
</gene>
<reference evidence="2" key="2">
    <citation type="submission" date="2023-10" db="EMBL/GenBank/DDBJ databases">
        <title>Pathogen: clinical or host-associated sample.</title>
        <authorList>
            <person name="Hergert J."/>
            <person name="Casey R."/>
            <person name="Wagner J."/>
            <person name="Young E.L."/>
            <person name="Oakeson K.F."/>
        </authorList>
    </citation>
    <scope>NUCLEOTIDE SEQUENCE</scope>
    <source>
        <strain evidence="2">2021CK-01020</strain>
    </source>
</reference>
<dbReference type="Proteomes" id="UP001297540">
    <property type="component" value="Chromosome"/>
</dbReference>
<feature type="transmembrane region" description="Helical" evidence="1">
    <location>
        <begin position="6"/>
        <end position="26"/>
    </location>
</feature>
<evidence type="ECO:0000313" key="3">
    <source>
        <dbReference type="Proteomes" id="UP001297540"/>
    </source>
</evidence>
<reference evidence="2" key="1">
    <citation type="submission" date="2023-06" db="EMBL/GenBank/DDBJ databases">
        <authorList>
            <consortium name="Clinical and Environmental Microbiology Branch: Whole genome sequencing antimicrobial resistance pathogens in the healthcare setting"/>
        </authorList>
    </citation>
    <scope>NUCLEOTIDE SEQUENCE</scope>
    <source>
        <strain evidence="2">2021CK-01020</strain>
    </source>
</reference>
<dbReference type="AlphaFoldDB" id="A0AAQ3R5T7"/>
<dbReference type="EMBL" id="CP136986">
    <property type="protein sequence ID" value="WOS80579.1"/>
    <property type="molecule type" value="Genomic_DNA"/>
</dbReference>
<evidence type="ECO:0000256" key="1">
    <source>
        <dbReference type="SAM" id="Phobius"/>
    </source>
</evidence>
<evidence type="ECO:0000313" key="2">
    <source>
        <dbReference type="EMBL" id="WOS80579.1"/>
    </source>
</evidence>
<protein>
    <submittedName>
        <fullName evidence="2">Uncharacterized protein</fullName>
    </submittedName>
</protein>
<dbReference type="RefSeq" id="WP_123788669.1">
    <property type="nucleotide sequence ID" value="NZ_AP014622.1"/>
</dbReference>